<dbReference type="EMBL" id="CP012673">
    <property type="protein sequence ID" value="AUX40651.1"/>
    <property type="molecule type" value="Genomic_DNA"/>
</dbReference>
<dbReference type="CDD" id="cd07814">
    <property type="entry name" value="SRPBCC_CalC_Aha1-like"/>
    <property type="match status" value="1"/>
</dbReference>
<sequence length="145" mass="15620">MTDPSTIRIERSYSHSPAALWRALTDPELHARWWAAGDVRAVVGHRFTLDMGKWGQQPCEVLAVEQERLLRYRFAAGSLDTIITWELAPEGAGTRLTLTHEGFNLDSPMGRAALEGMKAGWPGVLGRLDAALGGAAVAAPAAQAS</sequence>
<evidence type="ECO:0000313" key="3">
    <source>
        <dbReference type="EMBL" id="AUX40651.1"/>
    </source>
</evidence>
<dbReference type="RefSeq" id="WP_104978426.1">
    <property type="nucleotide sequence ID" value="NZ_CP012673.1"/>
</dbReference>
<dbReference type="OrthoDB" id="9803476at2"/>
<accession>A0A2L0EMX3</accession>
<evidence type="ECO:0000259" key="2">
    <source>
        <dbReference type="Pfam" id="PF08327"/>
    </source>
</evidence>
<reference evidence="3 4" key="1">
    <citation type="submission" date="2015-09" db="EMBL/GenBank/DDBJ databases">
        <title>Sorangium comparison.</title>
        <authorList>
            <person name="Zaburannyi N."/>
            <person name="Bunk B."/>
            <person name="Overmann J."/>
            <person name="Mueller R."/>
        </authorList>
    </citation>
    <scope>NUCLEOTIDE SEQUENCE [LARGE SCALE GENOMIC DNA]</scope>
    <source>
        <strain evidence="3 4">So ce26</strain>
    </source>
</reference>
<dbReference type="AlphaFoldDB" id="A0A2L0EMX3"/>
<name>A0A2L0EMX3_SORCE</name>
<dbReference type="Gene3D" id="3.30.530.20">
    <property type="match status" value="1"/>
</dbReference>
<protein>
    <submittedName>
        <fullName evidence="3">Activator of HSP90 ATPase</fullName>
    </submittedName>
</protein>
<evidence type="ECO:0000313" key="4">
    <source>
        <dbReference type="Proteomes" id="UP000238348"/>
    </source>
</evidence>
<dbReference type="Pfam" id="PF08327">
    <property type="entry name" value="AHSA1"/>
    <property type="match status" value="1"/>
</dbReference>
<organism evidence="3 4">
    <name type="scientific">Sorangium cellulosum</name>
    <name type="common">Polyangium cellulosum</name>
    <dbReference type="NCBI Taxonomy" id="56"/>
    <lineage>
        <taxon>Bacteria</taxon>
        <taxon>Pseudomonadati</taxon>
        <taxon>Myxococcota</taxon>
        <taxon>Polyangia</taxon>
        <taxon>Polyangiales</taxon>
        <taxon>Polyangiaceae</taxon>
        <taxon>Sorangium</taxon>
    </lineage>
</organism>
<feature type="domain" description="Activator of Hsp90 ATPase homologue 1/2-like C-terminal" evidence="2">
    <location>
        <begin position="15"/>
        <end position="132"/>
    </location>
</feature>
<proteinExistence type="inferred from homology"/>
<dbReference type="InterPro" id="IPR023393">
    <property type="entry name" value="START-like_dom_sf"/>
</dbReference>
<dbReference type="InterPro" id="IPR013538">
    <property type="entry name" value="ASHA1/2-like_C"/>
</dbReference>
<gene>
    <name evidence="3" type="ORF">SOCE26_020520</name>
</gene>
<dbReference type="Proteomes" id="UP000238348">
    <property type="component" value="Chromosome"/>
</dbReference>
<evidence type="ECO:0000256" key="1">
    <source>
        <dbReference type="ARBA" id="ARBA00006817"/>
    </source>
</evidence>
<comment type="similarity">
    <text evidence="1">Belongs to the AHA1 family.</text>
</comment>
<dbReference type="SUPFAM" id="SSF55961">
    <property type="entry name" value="Bet v1-like"/>
    <property type="match status" value="1"/>
</dbReference>